<dbReference type="OrthoDB" id="5907235at2759"/>
<evidence type="ECO:0000313" key="2">
    <source>
        <dbReference type="Proteomes" id="UP000024635"/>
    </source>
</evidence>
<keyword evidence="2" id="KW-1185">Reference proteome</keyword>
<sequence length="118" mass="13095">MKFRSIVCLVRVHTNCFQISVQSVHPSLLRASFSSLACYTKTEANFANAFVFSLKHVAIPLQAGIREACPLLERCESAVGCLDCRSSRVMPAIQRSIFIFIPLRRRSSSLVAVQHSAP</sequence>
<proteinExistence type="predicted"/>
<organism evidence="1 2">
    <name type="scientific">Ancylostoma ceylanicum</name>
    <dbReference type="NCBI Taxonomy" id="53326"/>
    <lineage>
        <taxon>Eukaryota</taxon>
        <taxon>Metazoa</taxon>
        <taxon>Ecdysozoa</taxon>
        <taxon>Nematoda</taxon>
        <taxon>Chromadorea</taxon>
        <taxon>Rhabditida</taxon>
        <taxon>Rhabditina</taxon>
        <taxon>Rhabditomorpha</taxon>
        <taxon>Strongyloidea</taxon>
        <taxon>Ancylostomatidae</taxon>
        <taxon>Ancylostomatinae</taxon>
        <taxon>Ancylostoma</taxon>
    </lineage>
</organism>
<accession>A0A016TWY0</accession>
<dbReference type="AlphaFoldDB" id="A0A016TWY0"/>
<name>A0A016TWY0_9BILA</name>
<dbReference type="Proteomes" id="UP000024635">
    <property type="component" value="Unassembled WGS sequence"/>
</dbReference>
<dbReference type="EMBL" id="JARK01001407">
    <property type="protein sequence ID" value="EYC07325.1"/>
    <property type="molecule type" value="Genomic_DNA"/>
</dbReference>
<evidence type="ECO:0000313" key="1">
    <source>
        <dbReference type="EMBL" id="EYC07325.1"/>
    </source>
</evidence>
<protein>
    <submittedName>
        <fullName evidence="1">Uncharacterized protein</fullName>
    </submittedName>
</protein>
<comment type="caution">
    <text evidence="1">The sequence shown here is derived from an EMBL/GenBank/DDBJ whole genome shotgun (WGS) entry which is preliminary data.</text>
</comment>
<reference evidence="2" key="1">
    <citation type="journal article" date="2015" name="Nat. Genet.">
        <title>The genome and transcriptome of the zoonotic hookworm Ancylostoma ceylanicum identify infection-specific gene families.</title>
        <authorList>
            <person name="Schwarz E.M."/>
            <person name="Hu Y."/>
            <person name="Antoshechkin I."/>
            <person name="Miller M.M."/>
            <person name="Sternberg P.W."/>
            <person name="Aroian R.V."/>
        </authorList>
    </citation>
    <scope>NUCLEOTIDE SEQUENCE</scope>
    <source>
        <strain evidence="2">HY135</strain>
    </source>
</reference>
<gene>
    <name evidence="1" type="primary">Acey_s0071.g594</name>
    <name evidence="1" type="ORF">Y032_0071g594</name>
</gene>